<comment type="similarity">
    <text evidence="4">Belongs to the inner dynein arm light chain family.</text>
</comment>
<evidence type="ECO:0000256" key="1">
    <source>
        <dbReference type="ARBA" id="ARBA00023017"/>
    </source>
</evidence>
<dbReference type="GO" id="GO:0045504">
    <property type="term" value="F:dynein heavy chain binding"/>
    <property type="evidence" value="ECO:0007669"/>
    <property type="project" value="TreeGrafter"/>
</dbReference>
<dbReference type="Proteomes" id="UP001461498">
    <property type="component" value="Unassembled WGS sequence"/>
</dbReference>
<reference evidence="5 6" key="1">
    <citation type="submission" date="2022-12" db="EMBL/GenBank/DDBJ databases">
        <title>Chromosome-level genome assembly of true bugs.</title>
        <authorList>
            <person name="Ma L."/>
            <person name="Li H."/>
        </authorList>
    </citation>
    <scope>NUCLEOTIDE SEQUENCE [LARGE SCALE GENOMIC DNA]</scope>
    <source>
        <strain evidence="5">Lab_2022b</strain>
    </source>
</reference>
<organism evidence="5 6">
    <name type="scientific">Rhynocoris fuscipes</name>
    <dbReference type="NCBI Taxonomy" id="488301"/>
    <lineage>
        <taxon>Eukaryota</taxon>
        <taxon>Metazoa</taxon>
        <taxon>Ecdysozoa</taxon>
        <taxon>Arthropoda</taxon>
        <taxon>Hexapoda</taxon>
        <taxon>Insecta</taxon>
        <taxon>Pterygota</taxon>
        <taxon>Neoptera</taxon>
        <taxon>Paraneoptera</taxon>
        <taxon>Hemiptera</taxon>
        <taxon>Heteroptera</taxon>
        <taxon>Panheteroptera</taxon>
        <taxon>Cimicomorpha</taxon>
        <taxon>Reduviidae</taxon>
        <taxon>Harpactorinae</taxon>
        <taxon>Harpactorini</taxon>
        <taxon>Rhynocoris</taxon>
    </lineage>
</organism>
<accession>A0AAW1CHX8</accession>
<dbReference type="GO" id="GO:0030286">
    <property type="term" value="C:dynein complex"/>
    <property type="evidence" value="ECO:0007669"/>
    <property type="project" value="UniProtKB-KW"/>
</dbReference>
<keyword evidence="2" id="KW-0175">Coiled coil</keyword>
<dbReference type="PANTHER" id="PTHR13183:SF0">
    <property type="entry name" value="AXONEMAL DYNEIN LIGHT INTERMEDIATE POLYPEPTIDE 1"/>
    <property type="match status" value="1"/>
</dbReference>
<evidence type="ECO:0000256" key="3">
    <source>
        <dbReference type="ARBA" id="ARBA00023175"/>
    </source>
</evidence>
<dbReference type="GO" id="GO:0097546">
    <property type="term" value="C:ciliary base"/>
    <property type="evidence" value="ECO:0007669"/>
    <property type="project" value="TreeGrafter"/>
</dbReference>
<name>A0AAW1CHX8_9HEMI</name>
<dbReference type="EMBL" id="JAPXFL010000025">
    <property type="protein sequence ID" value="KAK9496979.1"/>
    <property type="molecule type" value="Genomic_DNA"/>
</dbReference>
<evidence type="ECO:0000313" key="6">
    <source>
        <dbReference type="Proteomes" id="UP001461498"/>
    </source>
</evidence>
<dbReference type="PANTHER" id="PTHR13183">
    <property type="entry name" value="AXONEMAL INNER ARM DYNEIN LIGHT CHAIN 28"/>
    <property type="match status" value="1"/>
</dbReference>
<evidence type="ECO:0000256" key="4">
    <source>
        <dbReference type="ARBA" id="ARBA00038114"/>
    </source>
</evidence>
<proteinExistence type="inferred from homology"/>
<protein>
    <submittedName>
        <fullName evidence="5">Uncharacterized protein</fullName>
    </submittedName>
</protein>
<keyword evidence="1" id="KW-0243">Dynein</keyword>
<keyword evidence="3" id="KW-0505">Motor protein</keyword>
<dbReference type="InterPro" id="IPR019347">
    <property type="entry name" value="Axonemal_dynein_light_chain"/>
</dbReference>
<keyword evidence="6" id="KW-1185">Reference proteome</keyword>
<comment type="caution">
    <text evidence="5">The sequence shown here is derived from an EMBL/GenBank/DDBJ whole genome shotgun (WGS) entry which is preliminary data.</text>
</comment>
<dbReference type="GO" id="GO:0005930">
    <property type="term" value="C:axoneme"/>
    <property type="evidence" value="ECO:0007669"/>
    <property type="project" value="TreeGrafter"/>
</dbReference>
<dbReference type="Pfam" id="PF10211">
    <property type="entry name" value="Ax_dynein_light"/>
    <property type="match status" value="1"/>
</dbReference>
<gene>
    <name evidence="5" type="ORF">O3M35_012837</name>
</gene>
<evidence type="ECO:0000256" key="2">
    <source>
        <dbReference type="ARBA" id="ARBA00023054"/>
    </source>
</evidence>
<sequence>MYFYLINITFVKYWIAFYHRKNGKKKGNFGGQQVSSEPATRAETVKLGEALDTRLQQRNAREVGMCAIRRELYTQAFDEIIRQVTINCAERGLLLLRIRDEMNMSLNAYQSSI</sequence>
<dbReference type="AlphaFoldDB" id="A0AAW1CHX8"/>
<evidence type="ECO:0000313" key="5">
    <source>
        <dbReference type="EMBL" id="KAK9496979.1"/>
    </source>
</evidence>